<evidence type="ECO:0000313" key="2">
    <source>
        <dbReference type="EMBL" id="TFF35748.1"/>
    </source>
</evidence>
<keyword evidence="3" id="KW-1185">Reference proteome</keyword>
<reference evidence="2 3" key="1">
    <citation type="journal article" date="2017" name="Int. J. Syst. Evol. Microbiol.">
        <title>Mucilaginibacterpsychrotolerans sp. nov., isolated from peatlands.</title>
        <authorList>
            <person name="Deng Y."/>
            <person name="Shen L."/>
            <person name="Xu B."/>
            <person name="Liu Y."/>
            <person name="Gu Z."/>
            <person name="Liu H."/>
            <person name="Zhou Y."/>
        </authorList>
    </citation>
    <scope>NUCLEOTIDE SEQUENCE [LARGE SCALE GENOMIC DNA]</scope>
    <source>
        <strain evidence="2 3">NH7-4</strain>
    </source>
</reference>
<accession>A0A4Y8S9U4</accession>
<feature type="compositionally biased region" description="Pro residues" evidence="1">
    <location>
        <begin position="162"/>
        <end position="178"/>
    </location>
</feature>
<proteinExistence type="predicted"/>
<protein>
    <submittedName>
        <fullName evidence="2">Periplasmic heavy metal sensor</fullName>
    </submittedName>
</protein>
<evidence type="ECO:0000313" key="3">
    <source>
        <dbReference type="Proteomes" id="UP000297540"/>
    </source>
</evidence>
<dbReference type="RefSeq" id="WP_133232945.1">
    <property type="nucleotide sequence ID" value="NZ_SOZE01000019.1"/>
</dbReference>
<comment type="caution">
    <text evidence="2">The sequence shown here is derived from an EMBL/GenBank/DDBJ whole genome shotgun (WGS) entry which is preliminary data.</text>
</comment>
<dbReference type="Gene3D" id="1.20.120.1490">
    <property type="match status" value="1"/>
</dbReference>
<dbReference type="EMBL" id="SOZE01000019">
    <property type="protein sequence ID" value="TFF35748.1"/>
    <property type="molecule type" value="Genomic_DNA"/>
</dbReference>
<name>A0A4Y8S9U4_9SPHI</name>
<dbReference type="Proteomes" id="UP000297540">
    <property type="component" value="Unassembled WGS sequence"/>
</dbReference>
<feature type="region of interest" description="Disordered" evidence="1">
    <location>
        <begin position="150"/>
        <end position="178"/>
    </location>
</feature>
<dbReference type="AlphaFoldDB" id="A0A4Y8S9U4"/>
<gene>
    <name evidence="2" type="ORF">E2R66_17660</name>
</gene>
<sequence>MKKITPWTIAVFVLLLLNLGTLALMWRQGNFGPLMGPPLQPKDFLIKKLALTAPQQSKFDGLRQVHRRAIDSLNKRSHELKDSLFTLLRNPSTDNRTIDALTVKIGNASAAADKATFTHFSQFRAMLNPGQQSIFDNIIGDVLKMMSRQAPRWPQGPQHDGPMPPASPNGPPPPPPGV</sequence>
<organism evidence="2 3">
    <name type="scientific">Mucilaginibacter psychrotolerans</name>
    <dbReference type="NCBI Taxonomy" id="1524096"/>
    <lineage>
        <taxon>Bacteria</taxon>
        <taxon>Pseudomonadati</taxon>
        <taxon>Bacteroidota</taxon>
        <taxon>Sphingobacteriia</taxon>
        <taxon>Sphingobacteriales</taxon>
        <taxon>Sphingobacteriaceae</taxon>
        <taxon>Mucilaginibacter</taxon>
    </lineage>
</organism>
<evidence type="ECO:0000256" key="1">
    <source>
        <dbReference type="SAM" id="MobiDB-lite"/>
    </source>
</evidence>
<dbReference type="OrthoDB" id="595025at2"/>
<dbReference type="InterPro" id="IPR025961">
    <property type="entry name" value="Metal_resist"/>
</dbReference>
<dbReference type="Pfam" id="PF13801">
    <property type="entry name" value="Metal_resist"/>
    <property type="match status" value="1"/>
</dbReference>